<dbReference type="EMBL" id="BQKI01000094">
    <property type="protein sequence ID" value="GJN37232.1"/>
    <property type="molecule type" value="Genomic_DNA"/>
</dbReference>
<dbReference type="Proteomes" id="UP001054889">
    <property type="component" value="Unassembled WGS sequence"/>
</dbReference>
<dbReference type="EMBL" id="BQKI01000094">
    <property type="protein sequence ID" value="GJN37205.1"/>
    <property type="molecule type" value="Genomic_DNA"/>
</dbReference>
<protein>
    <submittedName>
        <fullName evidence="3">Uncharacterized protein</fullName>
    </submittedName>
</protein>
<dbReference type="AlphaFoldDB" id="A0AAV5FQI5"/>
<feature type="region of interest" description="Disordered" evidence="1">
    <location>
        <begin position="1"/>
        <end position="46"/>
    </location>
</feature>
<feature type="compositionally biased region" description="Polar residues" evidence="1">
    <location>
        <begin position="128"/>
        <end position="140"/>
    </location>
</feature>
<evidence type="ECO:0000256" key="1">
    <source>
        <dbReference type="SAM" id="MobiDB-lite"/>
    </source>
</evidence>
<organism evidence="3 4">
    <name type="scientific">Eleusine coracana subsp. coracana</name>
    <dbReference type="NCBI Taxonomy" id="191504"/>
    <lineage>
        <taxon>Eukaryota</taxon>
        <taxon>Viridiplantae</taxon>
        <taxon>Streptophyta</taxon>
        <taxon>Embryophyta</taxon>
        <taxon>Tracheophyta</taxon>
        <taxon>Spermatophyta</taxon>
        <taxon>Magnoliopsida</taxon>
        <taxon>Liliopsida</taxon>
        <taxon>Poales</taxon>
        <taxon>Poaceae</taxon>
        <taxon>PACMAD clade</taxon>
        <taxon>Chloridoideae</taxon>
        <taxon>Cynodonteae</taxon>
        <taxon>Eleusininae</taxon>
        <taxon>Eleusine</taxon>
    </lineage>
</organism>
<evidence type="ECO:0000313" key="4">
    <source>
        <dbReference type="Proteomes" id="UP001054889"/>
    </source>
</evidence>
<keyword evidence="4" id="KW-1185">Reference proteome</keyword>
<feature type="region of interest" description="Disordered" evidence="1">
    <location>
        <begin position="128"/>
        <end position="151"/>
    </location>
</feature>
<proteinExistence type="predicted"/>
<reference evidence="3" key="2">
    <citation type="submission" date="2021-12" db="EMBL/GenBank/DDBJ databases">
        <title>Resequencing data analysis of finger millet.</title>
        <authorList>
            <person name="Hatakeyama M."/>
            <person name="Aluri S."/>
            <person name="Balachadran M.T."/>
            <person name="Sivarajan S.R."/>
            <person name="Poveda L."/>
            <person name="Shimizu-Inatsugi R."/>
            <person name="Schlapbach R."/>
            <person name="Sreeman S.M."/>
            <person name="Shimizu K.K."/>
        </authorList>
    </citation>
    <scope>NUCLEOTIDE SEQUENCE</scope>
</reference>
<gene>
    <name evidence="3" type="primary">gb26163</name>
    <name evidence="2" type="synonym">gb26135</name>
    <name evidence="2" type="ORF">PR202_gb26135</name>
    <name evidence="3" type="ORF">PR202_gb26163</name>
</gene>
<comment type="caution">
    <text evidence="3">The sequence shown here is derived from an EMBL/GenBank/DDBJ whole genome shotgun (WGS) entry which is preliminary data.</text>
</comment>
<sequence>MSPDIDSDDEGSEEWSPVGDQVELTDNRLGSPWSNETLGSPSIWPDERHGLSRLVPQNNRGSLRQSFSDRRSFRSDWLGVRRPSTQSLLHRGFSTRHLWGMAAAIMDIAAPCWIGPILVTYNAGTSRSLNDPSSWGTSRQQRLRHTRRSQY</sequence>
<reference evidence="3" key="1">
    <citation type="journal article" date="2018" name="DNA Res.">
        <title>Multiple hybrid de novo genome assembly of finger millet, an orphan allotetraploid crop.</title>
        <authorList>
            <person name="Hatakeyama M."/>
            <person name="Aluri S."/>
            <person name="Balachadran M.T."/>
            <person name="Sivarajan S.R."/>
            <person name="Patrignani A."/>
            <person name="Gruter S."/>
            <person name="Poveda L."/>
            <person name="Shimizu-Inatsugi R."/>
            <person name="Baeten J."/>
            <person name="Francoijs K.J."/>
            <person name="Nataraja K.N."/>
            <person name="Reddy Y.A.N."/>
            <person name="Phadnis S."/>
            <person name="Ravikumar R.L."/>
            <person name="Schlapbach R."/>
            <person name="Sreeman S.M."/>
            <person name="Shimizu K.K."/>
        </authorList>
    </citation>
    <scope>NUCLEOTIDE SEQUENCE</scope>
</reference>
<evidence type="ECO:0000313" key="3">
    <source>
        <dbReference type="EMBL" id="GJN37232.1"/>
    </source>
</evidence>
<feature type="compositionally biased region" description="Basic residues" evidence="1">
    <location>
        <begin position="141"/>
        <end position="151"/>
    </location>
</feature>
<evidence type="ECO:0000313" key="2">
    <source>
        <dbReference type="EMBL" id="GJN37205.1"/>
    </source>
</evidence>
<feature type="compositionally biased region" description="Acidic residues" evidence="1">
    <location>
        <begin position="1"/>
        <end position="13"/>
    </location>
</feature>
<accession>A0AAV5FQI5</accession>
<name>A0AAV5FQI5_ELECO</name>